<feature type="transmembrane region" description="Helical" evidence="1">
    <location>
        <begin position="1006"/>
        <end position="1032"/>
    </location>
</feature>
<gene>
    <name evidence="2" type="ORF">HNQ70_003546</name>
</gene>
<feature type="transmembrane region" description="Helical" evidence="1">
    <location>
        <begin position="387"/>
        <end position="407"/>
    </location>
</feature>
<comment type="caution">
    <text evidence="2">The sequence shown here is derived from an EMBL/GenBank/DDBJ whole genome shotgun (WGS) entry which is preliminary data.</text>
</comment>
<dbReference type="Gene3D" id="1.20.1640.10">
    <property type="entry name" value="Multidrug efflux transporter AcrB transmembrane domain"/>
    <property type="match status" value="2"/>
</dbReference>
<dbReference type="Proteomes" id="UP000532440">
    <property type="component" value="Unassembled WGS sequence"/>
</dbReference>
<dbReference type="PANTHER" id="PTHR32063">
    <property type="match status" value="1"/>
</dbReference>
<dbReference type="GO" id="GO:0005886">
    <property type="term" value="C:plasma membrane"/>
    <property type="evidence" value="ECO:0007669"/>
    <property type="project" value="TreeGrafter"/>
</dbReference>
<feature type="transmembrane region" description="Helical" evidence="1">
    <location>
        <begin position="536"/>
        <end position="555"/>
    </location>
</feature>
<evidence type="ECO:0000256" key="1">
    <source>
        <dbReference type="SAM" id="Phobius"/>
    </source>
</evidence>
<keyword evidence="1" id="KW-1133">Transmembrane helix</keyword>
<organism evidence="2 3">
    <name type="scientific">Quisquiliibacterium transsilvanicum</name>
    <dbReference type="NCBI Taxonomy" id="1549638"/>
    <lineage>
        <taxon>Bacteria</taxon>
        <taxon>Pseudomonadati</taxon>
        <taxon>Pseudomonadota</taxon>
        <taxon>Betaproteobacteria</taxon>
        <taxon>Burkholderiales</taxon>
        <taxon>Burkholderiaceae</taxon>
        <taxon>Quisquiliibacterium</taxon>
    </lineage>
</organism>
<dbReference type="SUPFAM" id="SSF82714">
    <property type="entry name" value="Multidrug efflux transporter AcrB TolC docking domain, DN and DC subdomains"/>
    <property type="match status" value="2"/>
</dbReference>
<dbReference type="AlphaFoldDB" id="A0A7W8HLB7"/>
<dbReference type="GO" id="GO:0042910">
    <property type="term" value="F:xenobiotic transmembrane transporter activity"/>
    <property type="evidence" value="ECO:0007669"/>
    <property type="project" value="TreeGrafter"/>
</dbReference>
<sequence length="1057" mass="113489">MWFTRVSISQPVLATMVMVAFVVLGLFSYKRLDVEQFPDVAFPVVVVSTEYPGASPEVVESDITRRIEEQVNTISGVNELSSRSYEGSSLVIVRFDLTVDPASAAQDVREKVALVKPLFRPEVKEPLITRYNPDDAPVISVAVRSDQRSPRELTTLAEQVIKRRLENARGVGRVTLVGGLSREVQVWLKPSEMEALRVGIDQVIAAVRGENQELPAGTLIMRDREQVVQIKARLGSADDFGRIIVARRGGQPVYLSQVATVVDGEEERDDVALVDGRSAIAIDIVKAQDENTIAVVDGVRGLLAEMQASGVVPADVEVSVVRDASTAIRNSVASVQRNIVEGAVLTVLIVFLFLSSWRSTVITGLTLPISLIGTFLVMYAMGFSINLVTLLALSICVGLLIDDAIVVRENIVRHQAMGKHHREAAYDGTAEIGLAVAATTLTIVAVFMPIGFMGGIIGKFFNQFGVTVAFAVLLSMFVSFTLDPMLSSVWHDPDAHGARGKGPVARLLRGFQAAMTRLEGWYVALLRWGLRRRGTTVAIALLAFFASFPLIRVVGTEFVPPADNNELYLQFNTPVGSSLEFTEEKVRQVEAALREFPGVEQTYATINTGALQGRNYAAVFARLTERSQRPMSVHQMTQPVRERVNAIAGVTVTDVGNLNAVSSGKPIQVSVQGPEMAELERIAAGALERIETLNVALRAQHRLGPNQGIVDLDTSSKPSKPTVSVEIDRQLASDLGVGVAQIGAALRPLLAGEAATTWRAPDDENYEVMVRLPPSARESVADLERLTLLSAQPAADGGPRMVPLRQVADFIPGTGPTQINRKDLTREILISANSDGVAAGTVGTAVQAALADLPLPPGYRFVTGGATKDMVESFGYAVQALALAVIFIYMILASQFGRFLQPLAIMASLPLALIGVVAALLAWGSTLNMFSIIGFIMLMGLVTKNAILLVDFANQARARGVERAQALLQAAEIRLRPILMTTLAMVFGMLPLAVSVSEGSEQRAPMAHAVIGGVLASTLLTLLVVPVLYTLLDDVTAWARRRGGRAGAAAGGDGAPD</sequence>
<name>A0A7W8HLB7_9BURK</name>
<keyword evidence="1" id="KW-0472">Membrane</keyword>
<feature type="transmembrane region" description="Helical" evidence="1">
    <location>
        <begin position="464"/>
        <end position="482"/>
    </location>
</feature>
<reference evidence="2 3" key="1">
    <citation type="submission" date="2020-08" db="EMBL/GenBank/DDBJ databases">
        <title>Genomic Encyclopedia of Type Strains, Phase IV (KMG-IV): sequencing the most valuable type-strain genomes for metagenomic binning, comparative biology and taxonomic classification.</title>
        <authorList>
            <person name="Goeker M."/>
        </authorList>
    </citation>
    <scope>NUCLEOTIDE SEQUENCE [LARGE SCALE GENOMIC DNA]</scope>
    <source>
        <strain evidence="2 3">DSM 29781</strain>
    </source>
</reference>
<keyword evidence="1" id="KW-0812">Transmembrane</keyword>
<feature type="transmembrane region" description="Helical" evidence="1">
    <location>
        <begin position="361"/>
        <end position="381"/>
    </location>
</feature>
<dbReference type="PRINTS" id="PR00702">
    <property type="entry name" value="ACRIFLAVINRP"/>
</dbReference>
<dbReference type="InterPro" id="IPR027463">
    <property type="entry name" value="AcrB_DN_DC_subdom"/>
</dbReference>
<feature type="transmembrane region" description="Helical" evidence="1">
    <location>
        <begin position="929"/>
        <end position="952"/>
    </location>
</feature>
<feature type="transmembrane region" description="Helical" evidence="1">
    <location>
        <begin position="874"/>
        <end position="892"/>
    </location>
</feature>
<feature type="transmembrane region" description="Helical" evidence="1">
    <location>
        <begin position="904"/>
        <end position="923"/>
    </location>
</feature>
<dbReference type="EMBL" id="JACHGB010000007">
    <property type="protein sequence ID" value="MBB5273516.1"/>
    <property type="molecule type" value="Genomic_DNA"/>
</dbReference>
<dbReference type="Pfam" id="PF00873">
    <property type="entry name" value="ACR_tran"/>
    <property type="match status" value="1"/>
</dbReference>
<dbReference type="Gene3D" id="3.30.70.1430">
    <property type="entry name" value="Multidrug efflux transporter AcrB pore domain"/>
    <property type="match status" value="2"/>
</dbReference>
<evidence type="ECO:0000313" key="2">
    <source>
        <dbReference type="EMBL" id="MBB5273516.1"/>
    </source>
</evidence>
<dbReference type="SUPFAM" id="SSF82866">
    <property type="entry name" value="Multidrug efflux transporter AcrB transmembrane domain"/>
    <property type="match status" value="2"/>
</dbReference>
<dbReference type="RefSeq" id="WP_183970221.1">
    <property type="nucleotide sequence ID" value="NZ_BAABEW010000020.1"/>
</dbReference>
<dbReference type="Gene3D" id="3.30.2090.10">
    <property type="entry name" value="Multidrug efflux transporter AcrB TolC docking domain, DN and DC subdomains"/>
    <property type="match status" value="2"/>
</dbReference>
<dbReference type="PANTHER" id="PTHR32063:SF0">
    <property type="entry name" value="SWARMING MOTILITY PROTEIN SWRC"/>
    <property type="match status" value="1"/>
</dbReference>
<feature type="transmembrane region" description="Helical" evidence="1">
    <location>
        <begin position="12"/>
        <end position="29"/>
    </location>
</feature>
<dbReference type="InterPro" id="IPR001036">
    <property type="entry name" value="Acrflvin-R"/>
</dbReference>
<keyword evidence="3" id="KW-1185">Reference proteome</keyword>
<proteinExistence type="predicted"/>
<dbReference type="SUPFAM" id="SSF82693">
    <property type="entry name" value="Multidrug efflux transporter AcrB pore domain, PN1, PN2, PC1 and PC2 subdomains"/>
    <property type="match status" value="3"/>
</dbReference>
<feature type="transmembrane region" description="Helical" evidence="1">
    <location>
        <begin position="973"/>
        <end position="994"/>
    </location>
</feature>
<feature type="transmembrane region" description="Helical" evidence="1">
    <location>
        <begin position="428"/>
        <end position="452"/>
    </location>
</feature>
<dbReference type="Gene3D" id="3.30.70.1320">
    <property type="entry name" value="Multidrug efflux transporter AcrB pore domain like"/>
    <property type="match status" value="1"/>
</dbReference>
<protein>
    <submittedName>
        <fullName evidence="2">HAE1 family hydrophobic/amphiphilic exporter-1</fullName>
    </submittedName>
</protein>
<evidence type="ECO:0000313" key="3">
    <source>
        <dbReference type="Proteomes" id="UP000532440"/>
    </source>
</evidence>
<accession>A0A7W8HLB7</accession>
<dbReference type="Gene3D" id="3.30.70.1440">
    <property type="entry name" value="Multidrug efflux transporter AcrB pore domain"/>
    <property type="match status" value="1"/>
</dbReference>
<feature type="transmembrane region" description="Helical" evidence="1">
    <location>
        <begin position="335"/>
        <end position="354"/>
    </location>
</feature>